<accession>A0A6C0F2P3</accession>
<dbReference type="EMBL" id="MN739013">
    <property type="protein sequence ID" value="QHT35141.1"/>
    <property type="molecule type" value="Genomic_DNA"/>
</dbReference>
<dbReference type="AlphaFoldDB" id="A0A6C0F2P3"/>
<organism evidence="1">
    <name type="scientific">viral metagenome</name>
    <dbReference type="NCBI Taxonomy" id="1070528"/>
    <lineage>
        <taxon>unclassified sequences</taxon>
        <taxon>metagenomes</taxon>
        <taxon>organismal metagenomes</taxon>
    </lineage>
</organism>
<evidence type="ECO:0000313" key="1">
    <source>
        <dbReference type="EMBL" id="QHT35141.1"/>
    </source>
</evidence>
<reference evidence="1" key="1">
    <citation type="journal article" date="2020" name="Nature">
        <title>Giant virus diversity and host interactions through global metagenomics.</title>
        <authorList>
            <person name="Schulz F."/>
            <person name="Roux S."/>
            <person name="Paez-Espino D."/>
            <person name="Jungbluth S."/>
            <person name="Walsh D.A."/>
            <person name="Denef V.J."/>
            <person name="McMahon K.D."/>
            <person name="Konstantinidis K.T."/>
            <person name="Eloe-Fadrosh E.A."/>
            <person name="Kyrpides N.C."/>
            <person name="Woyke T."/>
        </authorList>
    </citation>
    <scope>NUCLEOTIDE SEQUENCE</scope>
    <source>
        <strain evidence="1">GVMAG-M-3300009180-1</strain>
    </source>
</reference>
<name>A0A6C0F2P3_9ZZZZ</name>
<sequence length="110" mass="12849">MPSVVFMYKIGNIPKTYYGKLQTDYISDDHEGLDKVVKYDLLKGLNTYRTNKSMPTLKMNQLKIGILSSADPNNYLDYATKREIKAFDFYIWSFDYETTLYMNGSEIKTL</sequence>
<protein>
    <submittedName>
        <fullName evidence="1">Uncharacterized protein</fullName>
    </submittedName>
</protein>
<proteinExistence type="predicted"/>